<reference evidence="5" key="1">
    <citation type="journal article" date="2019" name="Int. J. Syst. Evol. Microbiol.">
        <title>The Global Catalogue of Microorganisms (GCM) 10K type strain sequencing project: providing services to taxonomists for standard genome sequencing and annotation.</title>
        <authorList>
            <consortium name="The Broad Institute Genomics Platform"/>
            <consortium name="The Broad Institute Genome Sequencing Center for Infectious Disease"/>
            <person name="Wu L."/>
            <person name="Ma J."/>
        </authorList>
    </citation>
    <scope>NUCLEOTIDE SEQUENCE [LARGE SCALE GENOMIC DNA]</scope>
    <source>
        <strain evidence="5">NBRC 108728</strain>
    </source>
</reference>
<dbReference type="Pfam" id="PF02449">
    <property type="entry name" value="Glyco_hydro_42"/>
    <property type="match status" value="1"/>
</dbReference>
<keyword evidence="5" id="KW-1185">Reference proteome</keyword>
<organism evidence="4 5">
    <name type="scientific">Frondihabitans sucicola</name>
    <dbReference type="NCBI Taxonomy" id="1268041"/>
    <lineage>
        <taxon>Bacteria</taxon>
        <taxon>Bacillati</taxon>
        <taxon>Actinomycetota</taxon>
        <taxon>Actinomycetes</taxon>
        <taxon>Micrococcales</taxon>
        <taxon>Microbacteriaceae</taxon>
        <taxon>Frondihabitans</taxon>
    </lineage>
</organism>
<gene>
    <name evidence="4" type="ORF">GCM10025867_40900</name>
</gene>
<keyword evidence="2" id="KW-0326">Glycosidase</keyword>
<evidence type="ECO:0000256" key="2">
    <source>
        <dbReference type="ARBA" id="ARBA00023295"/>
    </source>
</evidence>
<dbReference type="PANTHER" id="PTHR36447">
    <property type="entry name" value="BETA-GALACTOSIDASE GANA"/>
    <property type="match status" value="1"/>
</dbReference>
<evidence type="ECO:0000259" key="3">
    <source>
        <dbReference type="Pfam" id="PF02449"/>
    </source>
</evidence>
<evidence type="ECO:0000313" key="4">
    <source>
        <dbReference type="EMBL" id="BDZ51849.1"/>
    </source>
</evidence>
<dbReference type="InterPro" id="IPR013529">
    <property type="entry name" value="Glyco_hydro_42_N"/>
</dbReference>
<accession>A0ABN6Y431</accession>
<proteinExistence type="predicted"/>
<dbReference type="PANTHER" id="PTHR36447:SF1">
    <property type="entry name" value="BETA-GALACTOSIDASE GANA"/>
    <property type="match status" value="1"/>
</dbReference>
<protein>
    <recommendedName>
        <fullName evidence="3">Glycoside hydrolase family 42 N-terminal domain-containing protein</fullName>
    </recommendedName>
</protein>
<dbReference type="InterPro" id="IPR003476">
    <property type="entry name" value="Glyco_hydro_42"/>
</dbReference>
<evidence type="ECO:0000313" key="5">
    <source>
        <dbReference type="Proteomes" id="UP001321486"/>
    </source>
</evidence>
<dbReference type="EMBL" id="AP027732">
    <property type="protein sequence ID" value="BDZ51849.1"/>
    <property type="molecule type" value="Genomic_DNA"/>
</dbReference>
<keyword evidence="1" id="KW-0378">Hydrolase</keyword>
<dbReference type="Proteomes" id="UP001321486">
    <property type="component" value="Chromosome"/>
</dbReference>
<dbReference type="SUPFAM" id="SSF51445">
    <property type="entry name" value="(Trans)glycosidases"/>
    <property type="match status" value="1"/>
</dbReference>
<dbReference type="InterPro" id="IPR017853">
    <property type="entry name" value="GH"/>
</dbReference>
<dbReference type="CDD" id="cd03143">
    <property type="entry name" value="A4_beta-galactosidase_middle_domain"/>
    <property type="match status" value="1"/>
</dbReference>
<dbReference type="Gene3D" id="3.20.20.80">
    <property type="entry name" value="Glycosidases"/>
    <property type="match status" value="1"/>
</dbReference>
<name>A0ABN6Y431_9MICO</name>
<evidence type="ECO:0000256" key="1">
    <source>
        <dbReference type="ARBA" id="ARBA00022801"/>
    </source>
</evidence>
<feature type="domain" description="Glycoside hydrolase family 42 N-terminal" evidence="3">
    <location>
        <begin position="1"/>
        <end position="287"/>
    </location>
</feature>
<sequence length="340" mass="37718">MLPVTVEGVVLSSGSRQAYCPSSPVYRRYAARLVSAIVARYAAHPALDLWHVNNEYGCHVSHCYCDASAAAFRRWLADRYETVEALNEAWGTAFWSQRYDSFDEILPPRAAPTFRNPTQLLDFDRFSANELLECYRAEVAIIRASSDVPVTTNFMGFFKGADYWAWAREVDVVSDDSYPDPADPVSPVYAAMQRDLLRSVGSGRPWLLMEQSPGAVNWRERNAAKAPGQMRAWSYQCVGRGADGILFFQWRQAKAGAEKFHAGMLPHGGTDTRVFREVESLGAELAALSSAGLVGERVEADVAIVFDWDSWWALEQEAAPARLSYVEGCSPGTGRSPRPG</sequence>